<feature type="region of interest" description="Disordered" evidence="2">
    <location>
        <begin position="16"/>
        <end position="59"/>
    </location>
</feature>
<feature type="region of interest" description="Disordered" evidence="2">
    <location>
        <begin position="276"/>
        <end position="311"/>
    </location>
</feature>
<dbReference type="PANTHER" id="PTHR31286">
    <property type="entry name" value="GLYCINE-RICH CELL WALL STRUCTURAL PROTEIN 1.8-LIKE"/>
    <property type="match status" value="1"/>
</dbReference>
<dbReference type="GeneID" id="107465041"/>
<dbReference type="InterPro" id="IPR040256">
    <property type="entry name" value="At4g02000-like"/>
</dbReference>
<dbReference type="RefSeq" id="XP_015939496.1">
    <property type="nucleotide sequence ID" value="XM_016084010.1"/>
</dbReference>
<keyword evidence="1" id="KW-0479">Metal-binding</keyword>
<keyword evidence="1" id="KW-0863">Zinc-finger</keyword>
<dbReference type="InterPro" id="IPR025558">
    <property type="entry name" value="DUF4283"/>
</dbReference>
<keyword evidence="1" id="KW-0862">Zinc</keyword>
<evidence type="ECO:0000256" key="1">
    <source>
        <dbReference type="PROSITE-ProRule" id="PRU00047"/>
    </source>
</evidence>
<dbReference type="PANTHER" id="PTHR31286:SF99">
    <property type="entry name" value="DUF4283 DOMAIN-CONTAINING PROTEIN"/>
    <property type="match status" value="1"/>
</dbReference>
<dbReference type="GO" id="GO:0008270">
    <property type="term" value="F:zinc ion binding"/>
    <property type="evidence" value="ECO:0007669"/>
    <property type="project" value="UniProtKB-KW"/>
</dbReference>
<evidence type="ECO:0000259" key="3">
    <source>
        <dbReference type="PROSITE" id="PS50158"/>
    </source>
</evidence>
<protein>
    <submittedName>
        <fullName evidence="5">Uncharacterized protein LOC107465041</fullName>
    </submittedName>
</protein>
<dbReference type="InterPro" id="IPR001878">
    <property type="entry name" value="Znf_CCHC"/>
</dbReference>
<evidence type="ECO:0000313" key="5">
    <source>
        <dbReference type="RefSeq" id="XP_015939496.1"/>
    </source>
</evidence>
<dbReference type="PROSITE" id="PS50158">
    <property type="entry name" value="ZF_CCHC"/>
    <property type="match status" value="1"/>
</dbReference>
<dbReference type="KEGG" id="adu:107465041"/>
<feature type="domain" description="CCHC-type" evidence="3">
    <location>
        <begin position="252"/>
        <end position="267"/>
    </location>
</feature>
<feature type="compositionally biased region" description="Acidic residues" evidence="2">
    <location>
        <begin position="31"/>
        <end position="47"/>
    </location>
</feature>
<proteinExistence type="predicted"/>
<accession>A0A6P4BBE7</accession>
<evidence type="ECO:0000313" key="4">
    <source>
        <dbReference type="Proteomes" id="UP000515211"/>
    </source>
</evidence>
<dbReference type="AlphaFoldDB" id="A0A6P4BBE7"/>
<feature type="region of interest" description="Disordered" evidence="2">
    <location>
        <begin position="424"/>
        <end position="468"/>
    </location>
</feature>
<evidence type="ECO:0000256" key="2">
    <source>
        <dbReference type="SAM" id="MobiDB-lite"/>
    </source>
</evidence>
<feature type="compositionally biased region" description="Basic and acidic residues" evidence="2">
    <location>
        <begin position="48"/>
        <end position="59"/>
    </location>
</feature>
<sequence length="468" mass="53695">MDIVVQDQADIENKPKATYKDSLLKSPGMVPEDESMNMDDIDEESPDPEDRWYKDTDKDDLEDRPFDPCRTILVSKEEFEDWCKPWRNALIIKVLGKRVGLAFLEQRLKRDWVKKGTIHVIDMDRDYFLVHFSDEEDYSHALLEGPWMIAGHYLIVQRWRPFFLKSEHHVRKIAVWVRIPNLPIELYNHRFLWRVGLGIGHMLKIDRNTSIHSRGRFARICVEINLAKKLVPRISVLGSELNIEYEGLYQICFSCGRYGHRMDQCNETVVESAEHRGSECTGDQQGTNKESGDTSGQIGKSVESRRQHEAWANQSSPVFGPWMLVRRQIRKKKTPITYRKGGTVHSNVKGGISGGDDIGVDHVNHEEGSGSRYNILYEEEPGGTNMHEIQETMDRQTPLSQDGLYVAKAQNSFEKSQPIYKKVLKQGASKNPQGIRKQNHVATGPRPTEKGNKLKSKSMDQDPPKSKV</sequence>
<feature type="compositionally biased region" description="Basic and acidic residues" evidence="2">
    <location>
        <begin position="447"/>
        <end position="468"/>
    </location>
</feature>
<reference evidence="5" key="2">
    <citation type="submission" date="2025-08" db="UniProtKB">
        <authorList>
            <consortium name="RefSeq"/>
        </authorList>
    </citation>
    <scope>IDENTIFICATION</scope>
    <source>
        <tissue evidence="5">Whole plant</tissue>
    </source>
</reference>
<reference evidence="4" key="1">
    <citation type="journal article" date="2016" name="Nat. Genet.">
        <title>The genome sequences of Arachis duranensis and Arachis ipaensis, the diploid ancestors of cultivated peanut.</title>
        <authorList>
            <person name="Bertioli D.J."/>
            <person name="Cannon S.B."/>
            <person name="Froenicke L."/>
            <person name="Huang G."/>
            <person name="Farmer A.D."/>
            <person name="Cannon E.K."/>
            <person name="Liu X."/>
            <person name="Gao D."/>
            <person name="Clevenger J."/>
            <person name="Dash S."/>
            <person name="Ren L."/>
            <person name="Moretzsohn M.C."/>
            <person name="Shirasawa K."/>
            <person name="Huang W."/>
            <person name="Vidigal B."/>
            <person name="Abernathy B."/>
            <person name="Chu Y."/>
            <person name="Niederhuth C.E."/>
            <person name="Umale P."/>
            <person name="Araujo A.C."/>
            <person name="Kozik A."/>
            <person name="Kim K.D."/>
            <person name="Burow M.D."/>
            <person name="Varshney R.K."/>
            <person name="Wang X."/>
            <person name="Zhang X."/>
            <person name="Barkley N."/>
            <person name="Guimaraes P.M."/>
            <person name="Isobe S."/>
            <person name="Guo B."/>
            <person name="Liao B."/>
            <person name="Stalker H.T."/>
            <person name="Schmitz R.J."/>
            <person name="Scheffler B.E."/>
            <person name="Leal-Bertioli S.C."/>
            <person name="Xun X."/>
            <person name="Jackson S.A."/>
            <person name="Michelmore R."/>
            <person name="Ozias-Akins P."/>
        </authorList>
    </citation>
    <scope>NUCLEOTIDE SEQUENCE [LARGE SCALE GENOMIC DNA]</scope>
    <source>
        <strain evidence="4">cv. V14167</strain>
    </source>
</reference>
<organism evidence="4 5">
    <name type="scientific">Arachis duranensis</name>
    <name type="common">Wild peanut</name>
    <dbReference type="NCBI Taxonomy" id="130453"/>
    <lineage>
        <taxon>Eukaryota</taxon>
        <taxon>Viridiplantae</taxon>
        <taxon>Streptophyta</taxon>
        <taxon>Embryophyta</taxon>
        <taxon>Tracheophyta</taxon>
        <taxon>Spermatophyta</taxon>
        <taxon>Magnoliopsida</taxon>
        <taxon>eudicotyledons</taxon>
        <taxon>Gunneridae</taxon>
        <taxon>Pentapetalae</taxon>
        <taxon>rosids</taxon>
        <taxon>fabids</taxon>
        <taxon>Fabales</taxon>
        <taxon>Fabaceae</taxon>
        <taxon>Papilionoideae</taxon>
        <taxon>50 kb inversion clade</taxon>
        <taxon>dalbergioids sensu lato</taxon>
        <taxon>Dalbergieae</taxon>
        <taxon>Pterocarpus clade</taxon>
        <taxon>Arachis</taxon>
    </lineage>
</organism>
<keyword evidence="4" id="KW-1185">Reference proteome</keyword>
<dbReference type="Pfam" id="PF14111">
    <property type="entry name" value="DUF4283"/>
    <property type="match status" value="1"/>
</dbReference>
<name>A0A6P4BBE7_ARADU</name>
<dbReference type="OrthoDB" id="1001863at2759"/>
<feature type="compositionally biased region" description="Polar residues" evidence="2">
    <location>
        <begin position="281"/>
        <end position="298"/>
    </location>
</feature>
<dbReference type="GO" id="GO:0003676">
    <property type="term" value="F:nucleic acid binding"/>
    <property type="evidence" value="ECO:0007669"/>
    <property type="project" value="InterPro"/>
</dbReference>
<dbReference type="Proteomes" id="UP000515211">
    <property type="component" value="Chromosome 9"/>
</dbReference>
<gene>
    <name evidence="5" type="primary">LOC107465041</name>
</gene>